<dbReference type="InterPro" id="IPR007183">
    <property type="entry name" value="UPF0280"/>
</dbReference>
<evidence type="ECO:0000313" key="1">
    <source>
        <dbReference type="EMBL" id="PIZ41013.1"/>
    </source>
</evidence>
<dbReference type="NCBIfam" id="NF003323">
    <property type="entry name" value="PRK04334.1-3"/>
    <property type="match status" value="1"/>
</dbReference>
<dbReference type="PIRSF" id="PIRSF006421">
    <property type="entry name" value="UCP006421"/>
    <property type="match status" value="1"/>
</dbReference>
<dbReference type="EMBL" id="PFNG01000072">
    <property type="protein sequence ID" value="PIZ41013.1"/>
    <property type="molecule type" value="Genomic_DNA"/>
</dbReference>
<dbReference type="Gene3D" id="3.10.520.10">
    <property type="entry name" value="ApbE-like domains"/>
    <property type="match status" value="1"/>
</dbReference>
<reference evidence="2" key="1">
    <citation type="submission" date="2017-09" db="EMBL/GenBank/DDBJ databases">
        <title>Depth-based differentiation of microbial function through sediment-hosted aquifers and enrichment of novel symbionts in the deep terrestrial subsurface.</title>
        <authorList>
            <person name="Probst A.J."/>
            <person name="Ladd B."/>
            <person name="Jarett J.K."/>
            <person name="Geller-Mcgrath D.E."/>
            <person name="Sieber C.M.K."/>
            <person name="Emerson J.B."/>
            <person name="Anantharaman K."/>
            <person name="Thomas B.C."/>
            <person name="Malmstrom R."/>
            <person name="Stieglmeier M."/>
            <person name="Klingl A."/>
            <person name="Woyke T."/>
            <person name="Ryan C.M."/>
            <person name="Banfield J.F."/>
        </authorList>
    </citation>
    <scope>NUCLEOTIDE SEQUENCE [LARGE SCALE GENOMIC DNA]</scope>
</reference>
<proteinExistence type="predicted"/>
<dbReference type="InterPro" id="IPR003374">
    <property type="entry name" value="ApbE-like_sf"/>
</dbReference>
<protein>
    <submittedName>
        <fullName evidence="1">Uncharacterized protein</fullName>
    </submittedName>
</protein>
<dbReference type="AlphaFoldDB" id="A0A2M7T9B5"/>
<accession>A0A2M7T9B5</accession>
<comment type="caution">
    <text evidence="1">The sequence shown here is derived from an EMBL/GenBank/DDBJ whole genome shotgun (WGS) entry which is preliminary data.</text>
</comment>
<sequence>MYEPRFYRNQVLAKDLFAFEVKVNETDLFICANNDLTAAAYELVRLYRGQIEDFIARHPIFLKTFVPIEIPTDAPDIVKSMADAAKLAEVGPMAAVAGAIAEYVGLGLLAYSDEVIVENGGDIFIKTGMERKIGIFAGTSPLSNKLAVRLLPEDTPLGVCTSSGTVGHSVSFGKSDAVVILSKNTSLADATATKVGNLIHSKNDIKQAIEVAQNVPGVEGAIIIVDDALGGWGKFEFMPA</sequence>
<dbReference type="SUPFAM" id="SSF143631">
    <property type="entry name" value="ApbE-like"/>
    <property type="match status" value="1"/>
</dbReference>
<dbReference type="RefSeq" id="WP_286678569.1">
    <property type="nucleotide sequence ID" value="NZ_MNXI01000092.1"/>
</dbReference>
<organism evidence="1 2">
    <name type="scientific">Candidatus Aquicultor secundus</name>
    <dbReference type="NCBI Taxonomy" id="1973895"/>
    <lineage>
        <taxon>Bacteria</taxon>
        <taxon>Bacillati</taxon>
        <taxon>Actinomycetota</taxon>
        <taxon>Candidatus Aquicultoria</taxon>
        <taxon>Candidatus Aquicultorales</taxon>
        <taxon>Candidatus Aquicultoraceae</taxon>
        <taxon>Candidatus Aquicultor</taxon>
    </lineage>
</organism>
<gene>
    <name evidence="1" type="ORF">COY37_02915</name>
</gene>
<dbReference type="Proteomes" id="UP000230956">
    <property type="component" value="Unassembled WGS sequence"/>
</dbReference>
<evidence type="ECO:0000313" key="2">
    <source>
        <dbReference type="Proteomes" id="UP000230956"/>
    </source>
</evidence>
<name>A0A2M7T9B5_9ACTN</name>